<keyword evidence="2" id="KW-1185">Reference proteome</keyword>
<accession>A0ABV8ZNW2</accession>
<dbReference type="InterPro" id="IPR011051">
    <property type="entry name" value="RmlC_Cupin_sf"/>
</dbReference>
<evidence type="ECO:0000313" key="2">
    <source>
        <dbReference type="Proteomes" id="UP001595999"/>
    </source>
</evidence>
<gene>
    <name evidence="1" type="ORF">ACFO0R_01755</name>
</gene>
<dbReference type="Proteomes" id="UP001595999">
    <property type="component" value="Unassembled WGS sequence"/>
</dbReference>
<dbReference type="EMBL" id="JBHSEK010000001">
    <property type="protein sequence ID" value="MFC4488334.1"/>
    <property type="molecule type" value="Genomic_DNA"/>
</dbReference>
<dbReference type="SUPFAM" id="SSF51182">
    <property type="entry name" value="RmlC-like cupins"/>
    <property type="match status" value="1"/>
</dbReference>
<protein>
    <recommendedName>
        <fullName evidence="3">Cupin domain-containing protein</fullName>
    </recommendedName>
</protein>
<reference evidence="2" key="1">
    <citation type="journal article" date="2019" name="Int. J. Syst. Evol. Microbiol.">
        <title>The Global Catalogue of Microorganisms (GCM) 10K type strain sequencing project: providing services to taxonomists for standard genome sequencing and annotation.</title>
        <authorList>
            <consortium name="The Broad Institute Genomics Platform"/>
            <consortium name="The Broad Institute Genome Sequencing Center for Infectious Disease"/>
            <person name="Wu L."/>
            <person name="Ma J."/>
        </authorList>
    </citation>
    <scope>NUCLEOTIDE SEQUENCE [LARGE SCALE GENOMIC DNA]</scope>
    <source>
        <strain evidence="2">CGMCC 4.7608</strain>
    </source>
</reference>
<comment type="caution">
    <text evidence="1">The sequence shown here is derived from an EMBL/GenBank/DDBJ whole genome shotgun (WGS) entry which is preliminary data.</text>
</comment>
<dbReference type="RefSeq" id="WP_231462468.1">
    <property type="nucleotide sequence ID" value="NZ_JAJOHW010000072.1"/>
</dbReference>
<name>A0ABV8ZNW2_9NEIS</name>
<evidence type="ECO:0000313" key="1">
    <source>
        <dbReference type="EMBL" id="MFC4488334.1"/>
    </source>
</evidence>
<proteinExistence type="predicted"/>
<sequence length="108" mass="12027">MVVHDLNKFIKGWFIGPFLPTLDPNTAFECAVKKYVAGDYEAKHYHRVATEYTVIATGRVRMNGVEYGPDSIVEIRPGMATDFEALTDVITFVVKTPAVIGDKYLGEV</sequence>
<organism evidence="1 2">
    <name type="scientific">Chromobacterium aquaticum</name>
    <dbReference type="NCBI Taxonomy" id="467180"/>
    <lineage>
        <taxon>Bacteria</taxon>
        <taxon>Pseudomonadati</taxon>
        <taxon>Pseudomonadota</taxon>
        <taxon>Betaproteobacteria</taxon>
        <taxon>Neisseriales</taxon>
        <taxon>Chromobacteriaceae</taxon>
        <taxon>Chromobacterium</taxon>
    </lineage>
</organism>
<evidence type="ECO:0008006" key="3">
    <source>
        <dbReference type="Google" id="ProtNLM"/>
    </source>
</evidence>